<dbReference type="InterPro" id="IPR006037">
    <property type="entry name" value="RCK_C"/>
</dbReference>
<dbReference type="Gene3D" id="3.30.70.1450">
    <property type="entry name" value="Regulator of K+ conductance, C-terminal domain"/>
    <property type="match status" value="2"/>
</dbReference>
<keyword evidence="2" id="KW-0813">Transport</keyword>
<dbReference type="InterPro" id="IPR051679">
    <property type="entry name" value="DASS-Related_Transporters"/>
</dbReference>
<feature type="transmembrane region" description="Helical" evidence="7">
    <location>
        <begin position="439"/>
        <end position="458"/>
    </location>
</feature>
<dbReference type="InterPro" id="IPR036721">
    <property type="entry name" value="RCK_C_sf"/>
</dbReference>
<keyword evidence="5 7" id="KW-1133">Transmembrane helix</keyword>
<evidence type="ECO:0000313" key="9">
    <source>
        <dbReference type="EMBL" id="KAJ3046511.1"/>
    </source>
</evidence>
<evidence type="ECO:0000256" key="6">
    <source>
        <dbReference type="ARBA" id="ARBA00023136"/>
    </source>
</evidence>
<evidence type="ECO:0000256" key="5">
    <source>
        <dbReference type="ARBA" id="ARBA00022989"/>
    </source>
</evidence>
<feature type="transmembrane region" description="Helical" evidence="7">
    <location>
        <begin position="58"/>
        <end position="80"/>
    </location>
</feature>
<evidence type="ECO:0000313" key="10">
    <source>
        <dbReference type="Proteomes" id="UP001212841"/>
    </source>
</evidence>
<evidence type="ECO:0000256" key="3">
    <source>
        <dbReference type="ARBA" id="ARBA00022692"/>
    </source>
</evidence>
<comment type="caution">
    <text evidence="9">The sequence shown here is derived from an EMBL/GenBank/DDBJ whole genome shotgun (WGS) entry which is preliminary data.</text>
</comment>
<keyword evidence="3 7" id="KW-0812">Transmembrane</keyword>
<dbReference type="PANTHER" id="PTHR43652">
    <property type="entry name" value="BASIC AMINO ACID ANTIPORTER YFCC-RELATED"/>
    <property type="match status" value="1"/>
</dbReference>
<keyword evidence="4" id="KW-0677">Repeat</keyword>
<keyword evidence="6 7" id="KW-0472">Membrane</keyword>
<feature type="domain" description="RCK C-terminal" evidence="8">
    <location>
        <begin position="308"/>
        <end position="397"/>
    </location>
</feature>
<dbReference type="AlphaFoldDB" id="A0AAD5X172"/>
<feature type="domain" description="RCK C-terminal" evidence="8">
    <location>
        <begin position="218"/>
        <end position="303"/>
    </location>
</feature>
<feature type="transmembrane region" description="Helical" evidence="7">
    <location>
        <begin position="145"/>
        <end position="170"/>
    </location>
</feature>
<reference evidence="9" key="1">
    <citation type="submission" date="2020-05" db="EMBL/GenBank/DDBJ databases">
        <title>Phylogenomic resolution of chytrid fungi.</title>
        <authorList>
            <person name="Stajich J.E."/>
            <person name="Amses K."/>
            <person name="Simmons R."/>
            <person name="Seto K."/>
            <person name="Myers J."/>
            <person name="Bonds A."/>
            <person name="Quandt C.A."/>
            <person name="Barry K."/>
            <person name="Liu P."/>
            <person name="Grigoriev I."/>
            <person name="Longcore J.E."/>
            <person name="James T.Y."/>
        </authorList>
    </citation>
    <scope>NUCLEOTIDE SEQUENCE</scope>
    <source>
        <strain evidence="9">JEL0318</strain>
    </source>
</reference>
<evidence type="ECO:0000259" key="8">
    <source>
        <dbReference type="PROSITE" id="PS51202"/>
    </source>
</evidence>
<dbReference type="EMBL" id="JADGJD010001152">
    <property type="protein sequence ID" value="KAJ3046511.1"/>
    <property type="molecule type" value="Genomic_DNA"/>
</dbReference>
<dbReference type="GO" id="GO:0005886">
    <property type="term" value="C:plasma membrane"/>
    <property type="evidence" value="ECO:0007669"/>
    <property type="project" value="TreeGrafter"/>
</dbReference>
<feature type="transmembrane region" description="Helical" evidence="7">
    <location>
        <begin position="7"/>
        <end position="38"/>
    </location>
</feature>
<feature type="transmembrane region" description="Helical" evidence="7">
    <location>
        <begin position="509"/>
        <end position="534"/>
    </location>
</feature>
<dbReference type="PROSITE" id="PS51202">
    <property type="entry name" value="RCK_C"/>
    <property type="match status" value="2"/>
</dbReference>
<accession>A0AAD5X172</accession>
<dbReference type="Pfam" id="PF03600">
    <property type="entry name" value="CitMHS"/>
    <property type="match status" value="1"/>
</dbReference>
<sequence>MVAWQPVFVMVSLVIGLIVMAFEIFPIDLTLLLLTWIYVPAGIIKVNEAAAGFSSEGLITVMVLFPVAVAIAETGVLNPIQRFFTLGTEKRLAKGEKVSERNILYRISFPMVILSAFYNNTPQVSMFIPVMQDIARKLNIAPSKLMLPLSYTSIVGGCLTLIGTSTNLLAISLAQKARPAEFNNFGQFTLSIVGAPVALVAIFYIAFLGPWILPNRQGTSRVVANPREYVFAATVGDNKGIAGKTIKEARVAGLHKVSLIQLERANGDRIAAPGLETPLLVGDTLWFAGKLDDLFAVKKIPGLLVNGDEPVDLRNLDFGTNVYEAVIAPRSPLIGKSVGNYSFREQYKGAVIAVHRDGVRVEDPLASLELRSGDILLVLAPEEFKHQHSSAPHFHDVFSVIRPAIEKVRNPSPWWKKAVAIVPFLVAVVLSSLDGWTLSLAAGGIFSVAIILFFRIITPDETRQSLDWSVFIAIGTSLGLGSAMTNSGAAKILADALVSLSDSGGEVGLMAAVYVVAVILNAIVSNNASVTLVFPIIDAALKTRPYSMFPFVLILMMAGSADFSTPIGYQTNLMVFAPGGYRFYDYIVFGLPLQILSGIFTVLCTATRQYWWLWTAVLLAINLLAWGMLEAHELLGIRYPWLERVSARFARKKKNDDDLEALGHVSNETLHIEDSKLSEGHKEKDVKEVQVV</sequence>
<gene>
    <name evidence="9" type="primary">SAC1_1</name>
    <name evidence="9" type="ORF">HK097_000796</name>
</gene>
<feature type="transmembrane region" description="Helical" evidence="7">
    <location>
        <begin position="546"/>
        <end position="563"/>
    </location>
</feature>
<dbReference type="SUPFAM" id="SSF116726">
    <property type="entry name" value="TrkA C-terminal domain-like"/>
    <property type="match status" value="2"/>
</dbReference>
<dbReference type="GO" id="GO:0008324">
    <property type="term" value="F:monoatomic cation transmembrane transporter activity"/>
    <property type="evidence" value="ECO:0007669"/>
    <property type="project" value="InterPro"/>
</dbReference>
<dbReference type="Proteomes" id="UP001212841">
    <property type="component" value="Unassembled WGS sequence"/>
</dbReference>
<name>A0AAD5X172_9FUNG</name>
<evidence type="ECO:0000256" key="7">
    <source>
        <dbReference type="SAM" id="Phobius"/>
    </source>
</evidence>
<organism evidence="9 10">
    <name type="scientific">Rhizophlyctis rosea</name>
    <dbReference type="NCBI Taxonomy" id="64517"/>
    <lineage>
        <taxon>Eukaryota</taxon>
        <taxon>Fungi</taxon>
        <taxon>Fungi incertae sedis</taxon>
        <taxon>Chytridiomycota</taxon>
        <taxon>Chytridiomycota incertae sedis</taxon>
        <taxon>Chytridiomycetes</taxon>
        <taxon>Rhizophlyctidales</taxon>
        <taxon>Rhizophlyctidaceae</taxon>
        <taxon>Rhizophlyctis</taxon>
    </lineage>
</organism>
<proteinExistence type="predicted"/>
<dbReference type="Pfam" id="PF02080">
    <property type="entry name" value="TrkA_C"/>
    <property type="match status" value="2"/>
</dbReference>
<feature type="transmembrane region" description="Helical" evidence="7">
    <location>
        <begin position="190"/>
        <end position="213"/>
    </location>
</feature>
<feature type="transmembrane region" description="Helical" evidence="7">
    <location>
        <begin position="470"/>
        <end position="489"/>
    </location>
</feature>
<comment type="subcellular location">
    <subcellularLocation>
        <location evidence="1">Membrane</location>
        <topology evidence="1">Multi-pass membrane protein</topology>
    </subcellularLocation>
</comment>
<feature type="transmembrane region" description="Helical" evidence="7">
    <location>
        <begin position="583"/>
        <end position="603"/>
    </location>
</feature>
<feature type="transmembrane region" description="Helical" evidence="7">
    <location>
        <begin position="610"/>
        <end position="629"/>
    </location>
</feature>
<evidence type="ECO:0000256" key="2">
    <source>
        <dbReference type="ARBA" id="ARBA00022448"/>
    </source>
</evidence>
<evidence type="ECO:0000256" key="4">
    <source>
        <dbReference type="ARBA" id="ARBA00022737"/>
    </source>
</evidence>
<dbReference type="InterPro" id="IPR004680">
    <property type="entry name" value="Cit_transptr-like_dom"/>
</dbReference>
<evidence type="ECO:0000256" key="1">
    <source>
        <dbReference type="ARBA" id="ARBA00004141"/>
    </source>
</evidence>
<dbReference type="PANTHER" id="PTHR43652:SF2">
    <property type="entry name" value="BASIC AMINO ACID ANTIPORTER YFCC-RELATED"/>
    <property type="match status" value="1"/>
</dbReference>
<dbReference type="GO" id="GO:0006813">
    <property type="term" value="P:potassium ion transport"/>
    <property type="evidence" value="ECO:0007669"/>
    <property type="project" value="InterPro"/>
</dbReference>
<protein>
    <submittedName>
        <fullName evidence="9">Phosphoinositide phosphatase sac1</fullName>
    </submittedName>
</protein>
<keyword evidence="10" id="KW-1185">Reference proteome</keyword>